<dbReference type="InterPro" id="IPR032675">
    <property type="entry name" value="LRR_dom_sf"/>
</dbReference>
<keyword evidence="9" id="KW-0966">Cell projection</keyword>
<keyword evidence="6" id="KW-0175">Coiled coil</keyword>
<evidence type="ECO:0000256" key="7">
    <source>
        <dbReference type="ARBA" id="ARBA00023069"/>
    </source>
</evidence>
<evidence type="ECO:0000256" key="3">
    <source>
        <dbReference type="ARBA" id="ARBA00022614"/>
    </source>
</evidence>
<dbReference type="Pfam" id="PF14580">
    <property type="entry name" value="LRR_9"/>
    <property type="match status" value="1"/>
</dbReference>
<keyword evidence="2" id="KW-0963">Cytoplasm</keyword>
<evidence type="ECO:0000256" key="1">
    <source>
        <dbReference type="ARBA" id="ARBA00004611"/>
    </source>
</evidence>
<evidence type="ECO:0000256" key="9">
    <source>
        <dbReference type="ARBA" id="ARBA00023273"/>
    </source>
</evidence>
<dbReference type="AlphaFoldDB" id="A0ABD1KYQ3"/>
<evidence type="ECO:0000256" key="8">
    <source>
        <dbReference type="ARBA" id="ARBA00023212"/>
    </source>
</evidence>
<dbReference type="Proteomes" id="UP001591681">
    <property type="component" value="Unassembled WGS sequence"/>
</dbReference>
<dbReference type="Pfam" id="PF00560">
    <property type="entry name" value="LRR_1"/>
    <property type="match status" value="1"/>
</dbReference>
<proteinExistence type="predicted"/>
<keyword evidence="3" id="KW-0433">Leucine-rich repeat</keyword>
<evidence type="ECO:0000313" key="13">
    <source>
        <dbReference type="Proteomes" id="UP001591681"/>
    </source>
</evidence>
<evidence type="ECO:0000256" key="6">
    <source>
        <dbReference type="ARBA" id="ARBA00023054"/>
    </source>
</evidence>
<accession>A0ABD1KYQ3</accession>
<evidence type="ECO:0000256" key="2">
    <source>
        <dbReference type="ARBA" id="ARBA00022490"/>
    </source>
</evidence>
<evidence type="ECO:0000256" key="5">
    <source>
        <dbReference type="ARBA" id="ARBA00022846"/>
    </source>
</evidence>
<reference evidence="12 13" key="1">
    <citation type="submission" date="2024-09" db="EMBL/GenBank/DDBJ databases">
        <title>A chromosome-level genome assembly of Gray's grenadier anchovy, Coilia grayii.</title>
        <authorList>
            <person name="Fu Z."/>
        </authorList>
    </citation>
    <scope>NUCLEOTIDE SEQUENCE [LARGE SCALE GENOMIC DNA]</scope>
    <source>
        <strain evidence="12">G4</strain>
        <tissue evidence="12">Muscle</tissue>
    </source>
</reference>
<dbReference type="InterPro" id="IPR050576">
    <property type="entry name" value="Cilia_flagella_integrity"/>
</dbReference>
<dbReference type="PANTHER" id="PTHR45973">
    <property type="entry name" value="PROTEIN PHOSPHATASE 1 REGULATORY SUBUNIT SDS22-RELATED"/>
    <property type="match status" value="1"/>
</dbReference>
<feature type="compositionally biased region" description="Acidic residues" evidence="11">
    <location>
        <begin position="1"/>
        <end position="18"/>
    </location>
</feature>
<organism evidence="12 13">
    <name type="scientific">Coilia grayii</name>
    <name type="common">Gray's grenadier anchovy</name>
    <dbReference type="NCBI Taxonomy" id="363190"/>
    <lineage>
        <taxon>Eukaryota</taxon>
        <taxon>Metazoa</taxon>
        <taxon>Chordata</taxon>
        <taxon>Craniata</taxon>
        <taxon>Vertebrata</taxon>
        <taxon>Euteleostomi</taxon>
        <taxon>Actinopterygii</taxon>
        <taxon>Neopterygii</taxon>
        <taxon>Teleostei</taxon>
        <taxon>Clupei</taxon>
        <taxon>Clupeiformes</taxon>
        <taxon>Clupeoidei</taxon>
        <taxon>Engraulidae</taxon>
        <taxon>Coilinae</taxon>
        <taxon>Coilia</taxon>
    </lineage>
</organism>
<keyword evidence="7" id="KW-0969">Cilium</keyword>
<comment type="subcellular location">
    <subcellularLocation>
        <location evidence="1">Cytoplasm</location>
        <location evidence="1">Cytoskeleton</location>
        <location evidence="1">Flagellum axoneme</location>
    </subcellularLocation>
</comment>
<sequence length="335" mass="37682">MSDIEDDEFRMEPDESEDDGTRDGQEEAMPETQLKVSLLSTCALTLDTIKDGLSLLCRTGNGLSHAFVKLELVNRSLTDISVLESFVHLRFIDLSNNHLSDLTPLAALTQLLWLKMDGNQVEEIKGQKLEPLAYLQWFSLAKNCLTNVEGLSGPALETLNLIGNGIHRMQGLQCHKLTNLVTLELRGNRLESTEGLYLPNLRQLYLAQNIIKRLEGLHKLERLTTLHLRDNQLKNLDGISSGMKSLQYLNVRGNLIFNLKSLRSLLGVAATLRALVLAENPVGEVDDYRLFVLSQLPLLERLDKDPVTDEEKADALERQKEFGKVEDEDAQEPKE</sequence>
<keyword evidence="4" id="KW-0677">Repeat</keyword>
<feature type="region of interest" description="Disordered" evidence="11">
    <location>
        <begin position="1"/>
        <end position="30"/>
    </location>
</feature>
<dbReference type="Gene3D" id="3.80.10.10">
    <property type="entry name" value="Ribonuclease Inhibitor"/>
    <property type="match status" value="2"/>
</dbReference>
<comment type="caution">
    <text evidence="12">The sequence shown here is derived from an EMBL/GenBank/DDBJ whole genome shotgun (WGS) entry which is preliminary data.</text>
</comment>
<evidence type="ECO:0000256" key="4">
    <source>
        <dbReference type="ARBA" id="ARBA00022737"/>
    </source>
</evidence>
<keyword evidence="5" id="KW-0282">Flagellum</keyword>
<dbReference type="SMART" id="SM00365">
    <property type="entry name" value="LRR_SD22"/>
    <property type="match status" value="5"/>
</dbReference>
<dbReference type="EMBL" id="JBHFQA010000001">
    <property type="protein sequence ID" value="KAL2104291.1"/>
    <property type="molecule type" value="Genomic_DNA"/>
</dbReference>
<keyword evidence="8" id="KW-0206">Cytoskeleton</keyword>
<gene>
    <name evidence="12" type="ORF">ACEWY4_001159</name>
</gene>
<keyword evidence="13" id="KW-1185">Reference proteome</keyword>
<feature type="region of interest" description="Disordered" evidence="11">
    <location>
        <begin position="304"/>
        <end position="335"/>
    </location>
</feature>
<dbReference type="SUPFAM" id="SSF52058">
    <property type="entry name" value="L domain-like"/>
    <property type="match status" value="1"/>
</dbReference>
<dbReference type="PROSITE" id="PS51450">
    <property type="entry name" value="LRR"/>
    <property type="match status" value="4"/>
</dbReference>
<dbReference type="FunFam" id="3.80.10.10:FF:001051">
    <property type="entry name" value="Leucine-rich repeat-containing 23"/>
    <property type="match status" value="1"/>
</dbReference>
<dbReference type="PANTHER" id="PTHR45973:SF36">
    <property type="entry name" value="CENTRIOLIN"/>
    <property type="match status" value="1"/>
</dbReference>
<name>A0ABD1KYQ3_9TELE</name>
<dbReference type="InterPro" id="IPR003591">
    <property type="entry name" value="Leu-rich_rpt_typical-subtyp"/>
</dbReference>
<protein>
    <recommendedName>
        <fullName evidence="10">Leucine-rich repeat-containing protein 23</fullName>
    </recommendedName>
</protein>
<evidence type="ECO:0000313" key="12">
    <source>
        <dbReference type="EMBL" id="KAL2104291.1"/>
    </source>
</evidence>
<dbReference type="SMART" id="SM00369">
    <property type="entry name" value="LRR_TYP"/>
    <property type="match status" value="4"/>
</dbReference>
<evidence type="ECO:0000256" key="10">
    <source>
        <dbReference type="ARBA" id="ARBA00071477"/>
    </source>
</evidence>
<evidence type="ECO:0000256" key="11">
    <source>
        <dbReference type="SAM" id="MobiDB-lite"/>
    </source>
</evidence>
<dbReference type="InterPro" id="IPR001611">
    <property type="entry name" value="Leu-rich_rpt"/>
</dbReference>